<gene>
    <name evidence="3" type="ORF">I5M27_08610</name>
</gene>
<dbReference type="Proteomes" id="UP000644147">
    <property type="component" value="Unassembled WGS sequence"/>
</dbReference>
<dbReference type="Pfam" id="PF19404">
    <property type="entry name" value="DUF5977"/>
    <property type="match status" value="1"/>
</dbReference>
<comment type="caution">
    <text evidence="3">The sequence shown here is derived from an EMBL/GenBank/DDBJ whole genome shotgun (WGS) entry which is preliminary data.</text>
</comment>
<proteinExistence type="predicted"/>
<keyword evidence="4" id="KW-1185">Reference proteome</keyword>
<accession>A0ABS1C0V4</accession>
<evidence type="ECO:0000313" key="3">
    <source>
        <dbReference type="EMBL" id="MBK0403047.1"/>
    </source>
</evidence>
<sequence length="1605" mass="179678">MRKPYASFSMLHNSILRKITALFLIFSIQLSVNPPITFGSSGPKQPEYLGYESEASPEMINPLTGDFTYNIPLLHVPGPEGGFSLPLTYRAGVKLEDEASWVGLGWSLNPGAIVRTVNNYPDDAWGEISTYRSVNNDSNINWSGKIPSIQDQAIKAETSFRGTMQQIADGVARQFVLGLLANPMLLLVASIYEYIDSNLNQNENPSEPTFDFEKKDAMYGPLYFGFQYEWQDNNGIPYNYGPNYYNPVSGTYKAPVFKNLSTYTPGNLETDQFQAIASDVHRHVFPPVSSQHDVAGQESFINSAKEPISIAYDNYQVMGLGVSGQIKPYRLETGSVCPPSYLTYRYPIQNNYALHYKYNVIPFLSDYKVGFRYENYPTNNYTHHTFNTNQTGATGNSTTISLTDSKLYNQSSRTETSRKGLIINQVTNGYKRSLIQGKHVEWYANSELQNPPSGFIECPESSNGNQVAGPNQNMRANNPKRIGAFSVTAENGTTYHYSLPVYSFGSKTVRQHSNNPYPAQLTTFNYNETPNSNSFAQAWLLTAITGPDYVDKGQLGKIDKEDLGYWVKMEYGRYNDYFDWRKPYMYPEPTPMLTGYRDFDNSAIYSYSQGTREGYYLNAIKTRTHTALFIKEERSDALANSFSSLLSLKLSEIILLKNENLDKLTNGLDGNTPSFGLNTNNNASNSTSTSPRRAAAVYDMKDINAVPAIQNYIYSNMVRRIVFSYDYSLCPGNPNSASGKFAGNKLTLKNVKTYLAGNILENAGYKFDYGDNNPIYNLDKYDAFGYYKSNGGWSDEMKKPSSTYWQADQDGAAWSIKHIVNPLGSSITVHYERDTYSRISEIFLTSDKPGDGIRVKRIDLSDGNTQYSTRYFYTEGPGYGRSTGVVTKEPSSYKNTGTPNFNAFDYPATPVLYSKVTALTGPFINDINNFDAKTEYYFYTPESTMLSVLRNTSTDNTGAGGKLTNVLNTITVNTGLIGQPKAIYKYNKHGELEVKSIYNYSTTIPRNTNNNLDQGKFTESTIAAEYFQNEHVFTRTIKTFIPTVLTSITITHNNITSTNTNEVWDFFTSKVLETSSTSSTGIIYWNKKNPAYEVISSGQNKKYPEMGLKGENSTYKNMLVQEAANYTFKKSASGSMIPLHAQIQSWKKDWNSYREFNSVTWKYEDSNNGPQVWRSHQTFDWNANPLNSDGTISNFIDFNWSQQDLITQNPNWVINNEVTRYDNYSKVLEIKDINNSYHSIKNDQANNLSIASINNAKYTETAYSGAEDGALNQLAPYNYVFGGEIKSGGLITDGNAHSGKYSIRIGQGEPGFTYQATIGSEIRPQKYRAAVWTLNNAGSAIRLVAKACNGSTCTEIQSINSGHTNNIEAGGWKLLNLVFEVTPAQAGQTLVVTCENSAPTYLFIDDFRFHPIDAPLVATNYDPITWQPTYTLNNDNLFTQIEYNIKYKPRYIYKEVANSGKIKAKEFEYNDAPHKVYYNTPITGSFSKKCPPSSTPSPSSTTYTLPAGRVSSEFSQQDAQDKAQPLLTQEGQSYANNTGSCNCKPNGTVLYYECETHHSGVCKRYAIKVVNNPTTGYCGTIREEVPALQTQGPCDPNVPCDIGLE</sequence>
<dbReference type="InterPro" id="IPR046020">
    <property type="entry name" value="DUF5977"/>
</dbReference>
<feature type="region of interest" description="Disordered" evidence="1">
    <location>
        <begin position="1487"/>
        <end position="1506"/>
    </location>
</feature>
<dbReference type="EMBL" id="JAEHFX010000003">
    <property type="protein sequence ID" value="MBK0403047.1"/>
    <property type="molecule type" value="Genomic_DNA"/>
</dbReference>
<feature type="domain" description="DUF5977" evidence="2">
    <location>
        <begin position="1477"/>
        <end position="1542"/>
    </location>
</feature>
<evidence type="ECO:0000256" key="1">
    <source>
        <dbReference type="SAM" id="MobiDB-lite"/>
    </source>
</evidence>
<evidence type="ECO:0000259" key="2">
    <source>
        <dbReference type="Pfam" id="PF19404"/>
    </source>
</evidence>
<dbReference type="RefSeq" id="WP_200505788.1">
    <property type="nucleotide sequence ID" value="NZ_JAEHFX010000003.1"/>
</dbReference>
<reference evidence="3 4" key="1">
    <citation type="submission" date="2020-12" db="EMBL/GenBank/DDBJ databases">
        <title>Bacterial novel species Adhaeribacter sp. BT258 isolated from soil.</title>
        <authorList>
            <person name="Jung H.-Y."/>
        </authorList>
    </citation>
    <scope>NUCLEOTIDE SEQUENCE [LARGE SCALE GENOMIC DNA]</scope>
    <source>
        <strain evidence="3 4">BT258</strain>
    </source>
</reference>
<name>A0ABS1C0V4_9BACT</name>
<evidence type="ECO:0000313" key="4">
    <source>
        <dbReference type="Proteomes" id="UP000644147"/>
    </source>
</evidence>
<feature type="compositionally biased region" description="Low complexity" evidence="1">
    <location>
        <begin position="1496"/>
        <end position="1506"/>
    </location>
</feature>
<protein>
    <recommendedName>
        <fullName evidence="2">DUF5977 domain-containing protein</fullName>
    </recommendedName>
</protein>
<organism evidence="3 4">
    <name type="scientific">Adhaeribacter terrigena</name>
    <dbReference type="NCBI Taxonomy" id="2793070"/>
    <lineage>
        <taxon>Bacteria</taxon>
        <taxon>Pseudomonadati</taxon>
        <taxon>Bacteroidota</taxon>
        <taxon>Cytophagia</taxon>
        <taxon>Cytophagales</taxon>
        <taxon>Hymenobacteraceae</taxon>
        <taxon>Adhaeribacter</taxon>
    </lineage>
</organism>